<dbReference type="GO" id="GO:0016787">
    <property type="term" value="F:hydrolase activity"/>
    <property type="evidence" value="ECO:0007669"/>
    <property type="project" value="UniProtKB-KW"/>
</dbReference>
<accession>A0ABP6LNB2</accession>
<keyword evidence="3" id="KW-1185">Reference proteome</keyword>
<evidence type="ECO:0000256" key="1">
    <source>
        <dbReference type="SAM" id="MobiDB-lite"/>
    </source>
</evidence>
<comment type="caution">
    <text evidence="2">The sequence shown here is derived from an EMBL/GenBank/DDBJ whole genome shotgun (WGS) entry which is preliminary data.</text>
</comment>
<feature type="region of interest" description="Disordered" evidence="1">
    <location>
        <begin position="1"/>
        <end position="22"/>
    </location>
</feature>
<evidence type="ECO:0000313" key="3">
    <source>
        <dbReference type="Proteomes" id="UP001501035"/>
    </source>
</evidence>
<dbReference type="PIRSF" id="PIRSF021505">
    <property type="entry name" value="O_gly_hdrol"/>
    <property type="match status" value="1"/>
</dbReference>
<dbReference type="Pfam" id="PF03663">
    <property type="entry name" value="Glyco_hydro_76"/>
    <property type="match status" value="1"/>
</dbReference>
<name>A0ABP6LNB2_9ACTN</name>
<dbReference type="InterPro" id="IPR005198">
    <property type="entry name" value="Glyco_hydro_76"/>
</dbReference>
<dbReference type="InterPro" id="IPR008928">
    <property type="entry name" value="6-hairpin_glycosidase_sf"/>
</dbReference>
<proteinExistence type="predicted"/>
<feature type="compositionally biased region" description="Polar residues" evidence="1">
    <location>
        <begin position="10"/>
        <end position="22"/>
    </location>
</feature>
<dbReference type="Gene3D" id="1.50.10.20">
    <property type="match status" value="1"/>
</dbReference>
<dbReference type="PANTHER" id="PTHR47791:SF3">
    <property type="entry name" value="MEIOTICALLY UP-REGULATED GENE 191 PROTEIN"/>
    <property type="match status" value="1"/>
</dbReference>
<dbReference type="Proteomes" id="UP001501035">
    <property type="component" value="Unassembled WGS sequence"/>
</dbReference>
<keyword evidence="2" id="KW-0378">Hydrolase</keyword>
<reference evidence="3" key="1">
    <citation type="journal article" date="2019" name="Int. J. Syst. Evol. Microbiol.">
        <title>The Global Catalogue of Microorganisms (GCM) 10K type strain sequencing project: providing services to taxonomists for standard genome sequencing and annotation.</title>
        <authorList>
            <consortium name="The Broad Institute Genomics Platform"/>
            <consortium name="The Broad Institute Genome Sequencing Center for Infectious Disease"/>
            <person name="Wu L."/>
            <person name="Ma J."/>
        </authorList>
    </citation>
    <scope>NUCLEOTIDE SEQUENCE [LARGE SCALE GENOMIC DNA]</scope>
    <source>
        <strain evidence="3">JCM 14234</strain>
    </source>
</reference>
<organism evidence="2 3">
    <name type="scientific">Gordonia defluvii</name>
    <dbReference type="NCBI Taxonomy" id="283718"/>
    <lineage>
        <taxon>Bacteria</taxon>
        <taxon>Bacillati</taxon>
        <taxon>Actinomycetota</taxon>
        <taxon>Actinomycetes</taxon>
        <taxon>Mycobacteriales</taxon>
        <taxon>Gordoniaceae</taxon>
        <taxon>Gordonia</taxon>
    </lineage>
</organism>
<evidence type="ECO:0000313" key="2">
    <source>
        <dbReference type="EMBL" id="GAA3048966.1"/>
    </source>
</evidence>
<sequence length="408" mass="44053">MVQRSKSGRTRQSWSSSRASQTEAAARAADAADAVITRHLHRLAWIPGTIIADVAWPRSATTSWHYWWHAHLVDLLVDAETARPGSVGPTTLARLFRGIRVRNLGRWTNDYYDDMAWLGLAIERARRHLGVGSARGERVLAGRIFDSWAPPKGGGIPWRTMDYFFNTPANGPGAILMARTGQTERAVAMCDWMHEKLLDPVSGLVYDGIKQATGGPGGADWDIVTAIYTYCQGVVLGAELETLRATGGVRHRDRIGQVLEAIEKHLLVRTDLSDARGGPARIVPGAGGGDGGLFAGILVRYLALIATDLPDGPGAEAVRTRAGRIVVDTAEAVWQTRAIVNDAPLFSADWRQQAVIPADSGSNAQFIAGAVHSSETPERDLSVQPSGWMALEAAARLADDVSEHPRVP</sequence>
<protein>
    <submittedName>
        <fullName evidence="2">Glycosyl hydrolase</fullName>
    </submittedName>
</protein>
<dbReference type="InterPro" id="IPR053169">
    <property type="entry name" value="MUG_Protein"/>
</dbReference>
<dbReference type="EMBL" id="BAAAVS010000060">
    <property type="protein sequence ID" value="GAA3048966.1"/>
    <property type="molecule type" value="Genomic_DNA"/>
</dbReference>
<dbReference type="SUPFAM" id="SSF48208">
    <property type="entry name" value="Six-hairpin glycosidases"/>
    <property type="match status" value="1"/>
</dbReference>
<dbReference type="RefSeq" id="WP_344717001.1">
    <property type="nucleotide sequence ID" value="NZ_BAAAVS010000060.1"/>
</dbReference>
<gene>
    <name evidence="2" type="ORF">GCM10010528_30130</name>
</gene>
<dbReference type="InterPro" id="IPR014512">
    <property type="entry name" value="O_gly_hydro"/>
</dbReference>
<dbReference type="PANTHER" id="PTHR47791">
    <property type="entry name" value="MEIOTICALLY UP-REGULATED GENE 191 PROTEIN"/>
    <property type="match status" value="1"/>
</dbReference>